<dbReference type="CDD" id="cd07381">
    <property type="entry name" value="MPP_CapA"/>
    <property type="match status" value="1"/>
</dbReference>
<accession>H5X3U7</accession>
<dbReference type="Proteomes" id="UP000004926">
    <property type="component" value="Chromosome"/>
</dbReference>
<dbReference type="STRING" id="882083.SacmaDRAFT_3968"/>
<protein>
    <submittedName>
        <fullName evidence="3">Putative enzyme of poly-gamma-glutamate biosynthesis (Capsule formation)</fullName>
    </submittedName>
</protein>
<dbReference type="HOGENOM" id="CLU_038823_3_0_11"/>
<dbReference type="InterPro" id="IPR019079">
    <property type="entry name" value="Capsule_synth_CapA"/>
</dbReference>
<proteinExistence type="inferred from homology"/>
<gene>
    <name evidence="3" type="ORF">SacmaDRAFT_3968</name>
</gene>
<dbReference type="Pfam" id="PF09587">
    <property type="entry name" value="PGA_cap"/>
    <property type="match status" value="1"/>
</dbReference>
<reference evidence="3 4" key="1">
    <citation type="journal article" date="2012" name="Stand. Genomic Sci.">
        <title>Genome sequence of the ocean sediment bacterium Saccharomonospora marina type strain (XMU15(T)).</title>
        <authorList>
            <person name="Klenk H.P."/>
            <person name="Lu M."/>
            <person name="Lucas S."/>
            <person name="Lapidus A."/>
            <person name="Copeland A."/>
            <person name="Pitluck S."/>
            <person name="Goodwin L.A."/>
            <person name="Han C."/>
            <person name="Tapia R."/>
            <person name="Brambilla E.M."/>
            <person name="Potter G."/>
            <person name="Land M."/>
            <person name="Ivanova N."/>
            <person name="Rohde M."/>
            <person name="Goker M."/>
            <person name="Detter J.C."/>
            <person name="Li W.J."/>
            <person name="Kyrpides N.C."/>
            <person name="Woyke T."/>
        </authorList>
    </citation>
    <scope>NUCLEOTIDE SEQUENCE [LARGE SCALE GENOMIC DNA]</scope>
    <source>
        <strain evidence="3 4">XMU15</strain>
    </source>
</reference>
<feature type="domain" description="Capsule synthesis protein CapA" evidence="2">
    <location>
        <begin position="3"/>
        <end position="284"/>
    </location>
</feature>
<dbReference type="eggNOG" id="COG2843">
    <property type="taxonomic scope" value="Bacteria"/>
</dbReference>
<dbReference type="RefSeq" id="WP_009155543.1">
    <property type="nucleotide sequence ID" value="NZ_CM001439.1"/>
</dbReference>
<dbReference type="PANTHER" id="PTHR33393:SF11">
    <property type="entry name" value="POLYGLUTAMINE SYNTHESIS ACCESSORY PROTEIN RV0574C-RELATED"/>
    <property type="match status" value="1"/>
</dbReference>
<dbReference type="InterPro" id="IPR029052">
    <property type="entry name" value="Metallo-depent_PP-like"/>
</dbReference>
<dbReference type="EMBL" id="CM001439">
    <property type="protein sequence ID" value="EHR52165.1"/>
    <property type="molecule type" value="Genomic_DNA"/>
</dbReference>
<name>H5X3U7_9PSEU</name>
<dbReference type="PANTHER" id="PTHR33393">
    <property type="entry name" value="POLYGLUTAMINE SYNTHESIS ACCESSORY PROTEIN RV0574C-RELATED"/>
    <property type="match status" value="1"/>
</dbReference>
<dbReference type="SMART" id="SM00854">
    <property type="entry name" value="PGA_cap"/>
    <property type="match status" value="1"/>
</dbReference>
<dbReference type="AlphaFoldDB" id="H5X3U7"/>
<dbReference type="OrthoDB" id="9810718at2"/>
<dbReference type="InterPro" id="IPR052169">
    <property type="entry name" value="CW_Biosynth-Accessory"/>
</dbReference>
<evidence type="ECO:0000259" key="2">
    <source>
        <dbReference type="SMART" id="SM00854"/>
    </source>
</evidence>
<comment type="similarity">
    <text evidence="1">Belongs to the CapA family.</text>
</comment>
<evidence type="ECO:0000313" key="4">
    <source>
        <dbReference type="Proteomes" id="UP000004926"/>
    </source>
</evidence>
<sequence length="366" mass="39453">MITLLLCGDVMLGRGVDQILAHPVDPRLREPHVTDARYYVRAAQHRNGSFDYPVEWSWPWGEALSVLDDSGIDARVLNLETSITARGEFAPGKSIHYRMHPANVPALLAARPDVCVLANNHVLDFGTAGLSDTLTALAGAGPRAAGAGRDAAEAARQATVPLRAGRRLHVFAACHGSSGVPASWAATGSGPGVHRLADLREHTASAVADSIAAVKREGDLVVFSVHWGSNWGYEVPAEQARFARLLTEAGADVVHGHSSHHPRPVEIHHGHPILYGCGDLVNDYEGITGLETYRDDLRLLYLLSFDEATGEFAALRLVPMRARRLRLQRAGTQDTAWLCDVLGSVSEVFGTRVRMAQQGTLLVEAA</sequence>
<keyword evidence="4" id="KW-1185">Reference proteome</keyword>
<dbReference type="SUPFAM" id="SSF56300">
    <property type="entry name" value="Metallo-dependent phosphatases"/>
    <property type="match status" value="1"/>
</dbReference>
<evidence type="ECO:0000313" key="3">
    <source>
        <dbReference type="EMBL" id="EHR52165.1"/>
    </source>
</evidence>
<dbReference type="Gene3D" id="3.60.21.10">
    <property type="match status" value="1"/>
</dbReference>
<evidence type="ECO:0000256" key="1">
    <source>
        <dbReference type="ARBA" id="ARBA00005662"/>
    </source>
</evidence>
<organism evidence="3 4">
    <name type="scientific">Saccharomonospora marina XMU15</name>
    <dbReference type="NCBI Taxonomy" id="882083"/>
    <lineage>
        <taxon>Bacteria</taxon>
        <taxon>Bacillati</taxon>
        <taxon>Actinomycetota</taxon>
        <taxon>Actinomycetes</taxon>
        <taxon>Pseudonocardiales</taxon>
        <taxon>Pseudonocardiaceae</taxon>
        <taxon>Saccharomonospora</taxon>
    </lineage>
</organism>